<sequence length="268" mass="29742">MQGNENALTIVTPDFITQRVSNLASLKVTVVGAGGTGSQVLAKLFQLNNIAHALTGEYFQVEVYDPDTVSAANIGRQAFYPFDIGKNKAEVLVNRFVAFSNQPWEAHPEQFAPQIDSYSHHTKRVIFGCVDTVSARKTIHAAFANANDCIWIDCGNDANSANVIMGINARIENQRTYIPTVYDLYKQQMDTDPDTNVESCSAEDAINKQDFGINDMAAAYAVQMFWQLLRHGQCEYQGVQIDLSTGETHAIKPDPDLWAMYGWEPSVH</sequence>
<reference evidence="2" key="1">
    <citation type="journal article" date="2014" name="Int. J. Syst. Evol. Microbiol.">
        <title>Complete genome sequence of Corynebacterium casei LMG S-19264T (=DSM 44701T), isolated from a smear-ripened cheese.</title>
        <authorList>
            <consortium name="US DOE Joint Genome Institute (JGI-PGF)"/>
            <person name="Walter F."/>
            <person name="Albersmeier A."/>
            <person name="Kalinowski J."/>
            <person name="Ruckert C."/>
        </authorList>
    </citation>
    <scope>NUCLEOTIDE SEQUENCE</scope>
    <source>
        <strain evidence="2">KCTC 32337</strain>
    </source>
</reference>
<dbReference type="RefSeq" id="WP_191867354.1">
    <property type="nucleotide sequence ID" value="NZ_BMZC01000023.1"/>
</dbReference>
<dbReference type="EMBL" id="BMZC01000023">
    <property type="protein sequence ID" value="GGZ83174.1"/>
    <property type="molecule type" value="Genomic_DNA"/>
</dbReference>
<feature type="domain" description="THIF-type NAD/FAD binding fold" evidence="1">
    <location>
        <begin position="13"/>
        <end position="225"/>
    </location>
</feature>
<name>A0A8H9IF70_9ALTE</name>
<dbReference type="PANTHER" id="PTHR10953:SF247">
    <property type="entry name" value="SLL6053 PROTEIN"/>
    <property type="match status" value="1"/>
</dbReference>
<dbReference type="GO" id="GO:0016779">
    <property type="term" value="F:nucleotidyltransferase activity"/>
    <property type="evidence" value="ECO:0007669"/>
    <property type="project" value="UniProtKB-KW"/>
</dbReference>
<keyword evidence="2" id="KW-0548">Nucleotidyltransferase</keyword>
<organism evidence="2 3">
    <name type="scientific">Paraglaciecola chathamensis</name>
    <dbReference type="NCBI Taxonomy" id="368405"/>
    <lineage>
        <taxon>Bacteria</taxon>
        <taxon>Pseudomonadati</taxon>
        <taxon>Pseudomonadota</taxon>
        <taxon>Gammaproteobacteria</taxon>
        <taxon>Alteromonadales</taxon>
        <taxon>Alteromonadaceae</taxon>
        <taxon>Paraglaciecola</taxon>
    </lineage>
</organism>
<dbReference type="Proteomes" id="UP000622604">
    <property type="component" value="Unassembled WGS sequence"/>
</dbReference>
<dbReference type="GO" id="GO:0004792">
    <property type="term" value="F:thiosulfate-cyanide sulfurtransferase activity"/>
    <property type="evidence" value="ECO:0007669"/>
    <property type="project" value="TreeGrafter"/>
</dbReference>
<evidence type="ECO:0000313" key="2">
    <source>
        <dbReference type="EMBL" id="GGZ83174.1"/>
    </source>
</evidence>
<dbReference type="PANTHER" id="PTHR10953">
    <property type="entry name" value="UBIQUITIN-ACTIVATING ENZYME E1"/>
    <property type="match status" value="1"/>
</dbReference>
<dbReference type="InterPro" id="IPR000594">
    <property type="entry name" value="ThiF_NAD_FAD-bd"/>
</dbReference>
<dbReference type="NCBIfam" id="TIGR03736">
    <property type="entry name" value="PRTRC_ThiF"/>
    <property type="match status" value="1"/>
</dbReference>
<dbReference type="InterPro" id="IPR045886">
    <property type="entry name" value="ThiF/MoeB/HesA"/>
</dbReference>
<accession>A0A8H9IF70</accession>
<dbReference type="InterPro" id="IPR035985">
    <property type="entry name" value="Ubiquitin-activating_enz"/>
</dbReference>
<proteinExistence type="predicted"/>
<protein>
    <submittedName>
        <fullName evidence="2">Thiazole biosynthesis adenylyltransferase ThiF</fullName>
    </submittedName>
</protein>
<comment type="caution">
    <text evidence="2">The sequence shown here is derived from an EMBL/GenBank/DDBJ whole genome shotgun (WGS) entry which is preliminary data.</text>
</comment>
<dbReference type="SUPFAM" id="SSF69572">
    <property type="entry name" value="Activating enzymes of the ubiquitin-like proteins"/>
    <property type="match status" value="1"/>
</dbReference>
<dbReference type="Gene3D" id="3.40.50.720">
    <property type="entry name" value="NAD(P)-binding Rossmann-like Domain"/>
    <property type="match status" value="1"/>
</dbReference>
<dbReference type="GO" id="GO:0008641">
    <property type="term" value="F:ubiquitin-like modifier activating enzyme activity"/>
    <property type="evidence" value="ECO:0007669"/>
    <property type="project" value="InterPro"/>
</dbReference>
<dbReference type="CDD" id="cd01483">
    <property type="entry name" value="E1_enzyme_family"/>
    <property type="match status" value="1"/>
</dbReference>
<dbReference type="GO" id="GO:0005737">
    <property type="term" value="C:cytoplasm"/>
    <property type="evidence" value="ECO:0007669"/>
    <property type="project" value="TreeGrafter"/>
</dbReference>
<evidence type="ECO:0000313" key="3">
    <source>
        <dbReference type="Proteomes" id="UP000622604"/>
    </source>
</evidence>
<dbReference type="AlphaFoldDB" id="A0A8H9IF70"/>
<reference evidence="2" key="2">
    <citation type="submission" date="2020-09" db="EMBL/GenBank/DDBJ databases">
        <authorList>
            <person name="Sun Q."/>
            <person name="Kim S."/>
        </authorList>
    </citation>
    <scope>NUCLEOTIDE SEQUENCE</scope>
    <source>
        <strain evidence="2">KCTC 32337</strain>
    </source>
</reference>
<dbReference type="Pfam" id="PF00899">
    <property type="entry name" value="ThiF"/>
    <property type="match status" value="1"/>
</dbReference>
<evidence type="ECO:0000259" key="1">
    <source>
        <dbReference type="Pfam" id="PF00899"/>
    </source>
</evidence>
<keyword evidence="2" id="KW-0808">Transferase</keyword>
<gene>
    <name evidence="2" type="ORF">GCM10011274_46000</name>
</gene>
<dbReference type="InterPro" id="IPR022500">
    <property type="entry name" value="PRTRC_ThiF"/>
</dbReference>